<accession>A0A182VBL6</accession>
<proteinExistence type="predicted"/>
<organism evidence="1 2">
    <name type="scientific">Anopheles merus</name>
    <name type="common">Mosquito</name>
    <dbReference type="NCBI Taxonomy" id="30066"/>
    <lineage>
        <taxon>Eukaryota</taxon>
        <taxon>Metazoa</taxon>
        <taxon>Ecdysozoa</taxon>
        <taxon>Arthropoda</taxon>
        <taxon>Hexapoda</taxon>
        <taxon>Insecta</taxon>
        <taxon>Pterygota</taxon>
        <taxon>Neoptera</taxon>
        <taxon>Endopterygota</taxon>
        <taxon>Diptera</taxon>
        <taxon>Nematocera</taxon>
        <taxon>Culicoidea</taxon>
        <taxon>Culicidae</taxon>
        <taxon>Anophelinae</taxon>
        <taxon>Anopheles</taxon>
    </lineage>
</organism>
<evidence type="ECO:0000313" key="1">
    <source>
        <dbReference type="EnsemblMetazoa" id="AMEM012197-PA"/>
    </source>
</evidence>
<dbReference type="EnsemblMetazoa" id="AMEM012197-RA">
    <property type="protein sequence ID" value="AMEM012197-PA"/>
    <property type="gene ID" value="AMEM012197"/>
</dbReference>
<dbReference type="AlphaFoldDB" id="A0A182VBL6"/>
<dbReference type="VEuPathDB" id="VectorBase:AMEM012197"/>
<evidence type="ECO:0000313" key="2">
    <source>
        <dbReference type="Proteomes" id="UP000075903"/>
    </source>
</evidence>
<name>A0A182VBL6_ANOME</name>
<dbReference type="Proteomes" id="UP000075903">
    <property type="component" value="Unassembled WGS sequence"/>
</dbReference>
<reference evidence="1" key="1">
    <citation type="submission" date="2020-05" db="UniProtKB">
        <authorList>
            <consortium name="EnsemblMetazoa"/>
        </authorList>
    </citation>
    <scope>IDENTIFICATION</scope>
    <source>
        <strain evidence="1">MAF</strain>
    </source>
</reference>
<sequence>MPGIGGNEFPFSRAPPQPATLFANVGCCWMQLPLPAGGPTDIPPGPIGTGWDAFCSAAAAAASDCLPRNRRWCTNRVTIESTRLDSDAVISVLSTSASPSRSVPDMGPTELALERIMFSRFVKSDGMDDPFGIAGMLWPPIAAAWLVWGIACIGTNGCAPLKPPACSGWAALGSELCSLADIILLIICSMLEASAAAAAAAAVAAAFD</sequence>
<protein>
    <submittedName>
        <fullName evidence="1">Uncharacterized protein</fullName>
    </submittedName>
</protein>
<keyword evidence="2" id="KW-1185">Reference proteome</keyword>